<protein>
    <submittedName>
        <fullName evidence="7">TetR family transcriptional regulator</fullName>
    </submittedName>
</protein>
<feature type="domain" description="HTH tetR-type" evidence="6">
    <location>
        <begin position="26"/>
        <end position="86"/>
    </location>
</feature>
<organism evidence="7 8">
    <name type="scientific">Bifidobacterium minimum</name>
    <dbReference type="NCBI Taxonomy" id="1693"/>
    <lineage>
        <taxon>Bacteria</taxon>
        <taxon>Bacillati</taxon>
        <taxon>Actinomycetota</taxon>
        <taxon>Actinomycetes</taxon>
        <taxon>Bifidobacteriales</taxon>
        <taxon>Bifidobacteriaceae</taxon>
        <taxon>Bifidobacterium</taxon>
    </lineage>
</organism>
<comment type="caution">
    <text evidence="7">The sequence shown here is derived from an EMBL/GenBank/DDBJ whole genome shotgun (WGS) entry which is preliminary data.</text>
</comment>
<dbReference type="GO" id="GO:0003700">
    <property type="term" value="F:DNA-binding transcription factor activity"/>
    <property type="evidence" value="ECO:0007669"/>
    <property type="project" value="TreeGrafter"/>
</dbReference>
<evidence type="ECO:0000313" key="7">
    <source>
        <dbReference type="EMBL" id="KFI72316.1"/>
    </source>
</evidence>
<evidence type="ECO:0000256" key="1">
    <source>
        <dbReference type="ARBA" id="ARBA00023015"/>
    </source>
</evidence>
<dbReference type="PANTHER" id="PTHR30055:SF240">
    <property type="entry name" value="HTH-TYPE TRANSCRIPTIONAL REGULATOR ACRR"/>
    <property type="match status" value="1"/>
</dbReference>
<keyword evidence="8" id="KW-1185">Reference proteome</keyword>
<dbReference type="STRING" id="1693.BMIN_0208"/>
<dbReference type="AlphaFoldDB" id="A0A087BMR6"/>
<dbReference type="Pfam" id="PF00440">
    <property type="entry name" value="TetR_N"/>
    <property type="match status" value="1"/>
</dbReference>
<dbReference type="InterPro" id="IPR050109">
    <property type="entry name" value="HTH-type_TetR-like_transc_reg"/>
</dbReference>
<dbReference type="SUPFAM" id="SSF46689">
    <property type="entry name" value="Homeodomain-like"/>
    <property type="match status" value="1"/>
</dbReference>
<dbReference type="RefSeq" id="WP_022860961.1">
    <property type="nucleotide sequence ID" value="NZ_JGZD01000009.1"/>
</dbReference>
<dbReference type="InterPro" id="IPR009057">
    <property type="entry name" value="Homeodomain-like_sf"/>
</dbReference>
<dbReference type="Gene3D" id="1.10.357.10">
    <property type="entry name" value="Tetracycline Repressor, domain 2"/>
    <property type="match status" value="1"/>
</dbReference>
<name>A0A087BMR6_9BIFI</name>
<reference evidence="7 8" key="1">
    <citation type="submission" date="2014-03" db="EMBL/GenBank/DDBJ databases">
        <title>Genomics of Bifidobacteria.</title>
        <authorList>
            <person name="Ventura M."/>
            <person name="Milani C."/>
            <person name="Lugli G.A."/>
        </authorList>
    </citation>
    <scope>NUCLEOTIDE SEQUENCE [LARGE SCALE GENOMIC DNA]</scope>
    <source>
        <strain evidence="7 8">LMG 11592</strain>
    </source>
</reference>
<gene>
    <name evidence="7" type="ORF">BMIN_0208</name>
</gene>
<dbReference type="EMBL" id="JGZD01000009">
    <property type="protein sequence ID" value="KFI72316.1"/>
    <property type="molecule type" value="Genomic_DNA"/>
</dbReference>
<dbReference type="InterPro" id="IPR036271">
    <property type="entry name" value="Tet_transcr_reg_TetR-rel_C_sf"/>
</dbReference>
<proteinExistence type="predicted"/>
<evidence type="ECO:0000313" key="8">
    <source>
        <dbReference type="Proteomes" id="UP000029014"/>
    </source>
</evidence>
<evidence type="ECO:0000259" key="6">
    <source>
        <dbReference type="PROSITE" id="PS50977"/>
    </source>
</evidence>
<dbReference type="GO" id="GO:0000976">
    <property type="term" value="F:transcription cis-regulatory region binding"/>
    <property type="evidence" value="ECO:0007669"/>
    <property type="project" value="TreeGrafter"/>
</dbReference>
<evidence type="ECO:0000256" key="2">
    <source>
        <dbReference type="ARBA" id="ARBA00023125"/>
    </source>
</evidence>
<accession>A0A087BMR6</accession>
<evidence type="ECO:0000256" key="4">
    <source>
        <dbReference type="PROSITE-ProRule" id="PRU00335"/>
    </source>
</evidence>
<dbReference type="PRINTS" id="PR00455">
    <property type="entry name" value="HTHTETR"/>
</dbReference>
<dbReference type="InterPro" id="IPR001647">
    <property type="entry name" value="HTH_TetR"/>
</dbReference>
<dbReference type="eggNOG" id="COG1309">
    <property type="taxonomic scope" value="Bacteria"/>
</dbReference>
<dbReference type="SUPFAM" id="SSF48498">
    <property type="entry name" value="Tetracyclin repressor-like, C-terminal domain"/>
    <property type="match status" value="1"/>
</dbReference>
<keyword evidence="2 4" id="KW-0238">DNA-binding</keyword>
<dbReference type="PROSITE" id="PS50977">
    <property type="entry name" value="HTH_TETR_2"/>
    <property type="match status" value="1"/>
</dbReference>
<evidence type="ECO:0000256" key="3">
    <source>
        <dbReference type="ARBA" id="ARBA00023163"/>
    </source>
</evidence>
<feature type="DNA-binding region" description="H-T-H motif" evidence="4">
    <location>
        <begin position="49"/>
        <end position="68"/>
    </location>
</feature>
<evidence type="ECO:0000256" key="5">
    <source>
        <dbReference type="SAM" id="MobiDB-lite"/>
    </source>
</evidence>
<keyword evidence="1" id="KW-0805">Transcription regulation</keyword>
<feature type="compositionally biased region" description="Basic and acidic residues" evidence="5">
    <location>
        <begin position="1"/>
        <end position="14"/>
    </location>
</feature>
<sequence>MEQEREGSRRDGAPRKHFGQRKQTHDERLHQILGAATELIGQYGFYGTSLHQIADAVGMTNAGVLHYVRNKNELMTMVLESSYDEGNPVWMFLRDRLAAQTAASMSSTHIPVLYRRTVEVNETRPDMVRLFSVLGAEALQPDHPAYDYFQRREKAFWERFRNIAWKVPPGTDMRNVFTTANSAMDGIQLRWLRDDSVSLSRLWSRCEDVIFPSPLWDDYR</sequence>
<feature type="region of interest" description="Disordered" evidence="5">
    <location>
        <begin position="1"/>
        <end position="26"/>
    </location>
</feature>
<dbReference type="Proteomes" id="UP000029014">
    <property type="component" value="Unassembled WGS sequence"/>
</dbReference>
<keyword evidence="3" id="KW-0804">Transcription</keyword>
<dbReference type="PANTHER" id="PTHR30055">
    <property type="entry name" value="HTH-TYPE TRANSCRIPTIONAL REGULATOR RUTR"/>
    <property type="match status" value="1"/>
</dbReference>